<evidence type="ECO:0000256" key="5">
    <source>
        <dbReference type="ARBA" id="ARBA00022691"/>
    </source>
</evidence>
<name>A0A1F5H448_9BACT</name>
<dbReference type="FunFam" id="3.40.1010.10:FF:000007">
    <property type="entry name" value="Ribosomal RNA small subunit methyltransferase I"/>
    <property type="match status" value="1"/>
</dbReference>
<comment type="caution">
    <text evidence="8">The sequence shown here is derived from an EMBL/GenBank/DDBJ whole genome shotgun (WGS) entry which is preliminary data.</text>
</comment>
<keyword evidence="5 6" id="KW-0949">S-adenosyl-L-methionine</keyword>
<comment type="similarity">
    <text evidence="6">Belongs to the methyltransferase superfamily. RsmI family.</text>
</comment>
<dbReference type="Gene3D" id="3.30.950.10">
    <property type="entry name" value="Methyltransferase, Cobalt-precorrin-4 Transmethylase, Domain 2"/>
    <property type="match status" value="1"/>
</dbReference>
<reference evidence="8 9" key="1">
    <citation type="journal article" date="2016" name="Nat. Commun.">
        <title>Thousands of microbial genomes shed light on interconnected biogeochemical processes in an aquifer system.</title>
        <authorList>
            <person name="Anantharaman K."/>
            <person name="Brown C.T."/>
            <person name="Hug L.A."/>
            <person name="Sharon I."/>
            <person name="Castelle C.J."/>
            <person name="Probst A.J."/>
            <person name="Thomas B.C."/>
            <person name="Singh A."/>
            <person name="Wilkins M.J."/>
            <person name="Karaoz U."/>
            <person name="Brodie E.L."/>
            <person name="Williams K.H."/>
            <person name="Hubbard S.S."/>
            <person name="Banfield J.F."/>
        </authorList>
    </citation>
    <scope>NUCLEOTIDE SEQUENCE [LARGE SCALE GENOMIC DNA]</scope>
</reference>
<accession>A0A1F5H448</accession>
<keyword evidence="3 6" id="KW-0489">Methyltransferase</keyword>
<keyword evidence="2 6" id="KW-0698">rRNA processing</keyword>
<evidence type="ECO:0000256" key="2">
    <source>
        <dbReference type="ARBA" id="ARBA00022552"/>
    </source>
</evidence>
<dbReference type="Pfam" id="PF00590">
    <property type="entry name" value="TP_methylase"/>
    <property type="match status" value="1"/>
</dbReference>
<keyword evidence="4 6" id="KW-0808">Transferase</keyword>
<dbReference type="InterPro" id="IPR008189">
    <property type="entry name" value="rRNA_ssu_MeTfrase_I"/>
</dbReference>
<keyword evidence="1 6" id="KW-0963">Cytoplasm</keyword>
<dbReference type="NCBIfam" id="TIGR00096">
    <property type="entry name" value="16S rRNA (cytidine(1402)-2'-O)-methyltransferase"/>
    <property type="match status" value="1"/>
</dbReference>
<dbReference type="InterPro" id="IPR018063">
    <property type="entry name" value="SAM_MeTrfase_RsmI_CS"/>
</dbReference>
<dbReference type="InterPro" id="IPR035996">
    <property type="entry name" value="4pyrrol_Methylase_sf"/>
</dbReference>
<protein>
    <recommendedName>
        <fullName evidence="6">Ribosomal RNA small subunit methyltransferase I</fullName>
        <ecNumber evidence="6">2.1.1.198</ecNumber>
    </recommendedName>
    <alternativeName>
        <fullName evidence="6">16S rRNA 2'-O-ribose C1402 methyltransferase</fullName>
    </alternativeName>
    <alternativeName>
        <fullName evidence="6">rRNA (cytidine-2'-O-)-methyltransferase RsmI</fullName>
    </alternativeName>
</protein>
<organism evidence="8 9">
    <name type="scientific">Candidatus Curtissbacteria bacterium RIFCSPLOWO2_01_FULL_42_50</name>
    <dbReference type="NCBI Taxonomy" id="1797730"/>
    <lineage>
        <taxon>Bacteria</taxon>
        <taxon>Candidatus Curtissiibacteriota</taxon>
    </lineage>
</organism>
<evidence type="ECO:0000256" key="6">
    <source>
        <dbReference type="HAMAP-Rule" id="MF_01877"/>
    </source>
</evidence>
<dbReference type="GO" id="GO:0070677">
    <property type="term" value="F:rRNA (cytosine-2'-O-)-methyltransferase activity"/>
    <property type="evidence" value="ECO:0007669"/>
    <property type="project" value="UniProtKB-UniRule"/>
</dbReference>
<dbReference type="SUPFAM" id="SSF53790">
    <property type="entry name" value="Tetrapyrrole methylase"/>
    <property type="match status" value="1"/>
</dbReference>
<dbReference type="InterPro" id="IPR014777">
    <property type="entry name" value="4pyrrole_Mease_sub1"/>
</dbReference>
<dbReference type="CDD" id="cd11648">
    <property type="entry name" value="RsmI"/>
    <property type="match status" value="1"/>
</dbReference>
<evidence type="ECO:0000256" key="3">
    <source>
        <dbReference type="ARBA" id="ARBA00022603"/>
    </source>
</evidence>
<dbReference type="EMBL" id="MFBT01000027">
    <property type="protein sequence ID" value="OGD98940.1"/>
    <property type="molecule type" value="Genomic_DNA"/>
</dbReference>
<dbReference type="Gene3D" id="3.40.1010.10">
    <property type="entry name" value="Cobalt-precorrin-4 Transmethylase, Domain 1"/>
    <property type="match status" value="1"/>
</dbReference>
<evidence type="ECO:0000256" key="4">
    <source>
        <dbReference type="ARBA" id="ARBA00022679"/>
    </source>
</evidence>
<evidence type="ECO:0000259" key="7">
    <source>
        <dbReference type="Pfam" id="PF00590"/>
    </source>
</evidence>
<feature type="domain" description="Tetrapyrrole methylase" evidence="7">
    <location>
        <begin position="3"/>
        <end position="203"/>
    </location>
</feature>
<dbReference type="EC" id="2.1.1.198" evidence="6"/>
<gene>
    <name evidence="6" type="primary">rsmI</name>
    <name evidence="8" type="ORF">A3B54_01155</name>
</gene>
<dbReference type="PROSITE" id="PS01296">
    <property type="entry name" value="RSMI"/>
    <property type="match status" value="1"/>
</dbReference>
<dbReference type="PIRSF" id="PIRSF005917">
    <property type="entry name" value="MTase_YraL"/>
    <property type="match status" value="1"/>
</dbReference>
<comment type="function">
    <text evidence="6">Catalyzes the 2'-O-methylation of the ribose of cytidine 1402 (C1402) in 16S rRNA.</text>
</comment>
<sequence length="223" mass="25098">MGTLYIVSTPIGNLKDITLRAIETLKEVDYILCEDTRITGKLLSAYKINQEMVVFNDFNENRKTPEIIGDLLKGKKIALVSDAGTPLISDPGYKLVRSAIENNIKVESISGQTAVISALTVSGQPPDKFLFFGYLPKKEGRRRKLLADISSIVQTIKLTVVFFESPYRLIDTLKDIQSVFGNIDIVVLRELTKIHEEVRHEKVTDSIEHFLNVKPKGEFTILF</sequence>
<evidence type="ECO:0000313" key="9">
    <source>
        <dbReference type="Proteomes" id="UP000177039"/>
    </source>
</evidence>
<comment type="catalytic activity">
    <reaction evidence="6">
        <text>cytidine(1402) in 16S rRNA + S-adenosyl-L-methionine = 2'-O-methylcytidine(1402) in 16S rRNA + S-adenosyl-L-homocysteine + H(+)</text>
        <dbReference type="Rhea" id="RHEA:42924"/>
        <dbReference type="Rhea" id="RHEA-COMP:10285"/>
        <dbReference type="Rhea" id="RHEA-COMP:10286"/>
        <dbReference type="ChEBI" id="CHEBI:15378"/>
        <dbReference type="ChEBI" id="CHEBI:57856"/>
        <dbReference type="ChEBI" id="CHEBI:59789"/>
        <dbReference type="ChEBI" id="CHEBI:74495"/>
        <dbReference type="ChEBI" id="CHEBI:82748"/>
        <dbReference type="EC" id="2.1.1.198"/>
    </reaction>
</comment>
<dbReference type="PANTHER" id="PTHR46111">
    <property type="entry name" value="RIBOSOMAL RNA SMALL SUBUNIT METHYLTRANSFERASE I"/>
    <property type="match status" value="1"/>
</dbReference>
<evidence type="ECO:0000313" key="8">
    <source>
        <dbReference type="EMBL" id="OGD98940.1"/>
    </source>
</evidence>
<dbReference type="HAMAP" id="MF_01877">
    <property type="entry name" value="16SrRNA_methyltr_I"/>
    <property type="match status" value="1"/>
</dbReference>
<evidence type="ECO:0000256" key="1">
    <source>
        <dbReference type="ARBA" id="ARBA00022490"/>
    </source>
</evidence>
<dbReference type="AlphaFoldDB" id="A0A1F5H448"/>
<dbReference type="PANTHER" id="PTHR46111:SF1">
    <property type="entry name" value="RIBOSOMAL RNA SMALL SUBUNIT METHYLTRANSFERASE I"/>
    <property type="match status" value="1"/>
</dbReference>
<dbReference type="InterPro" id="IPR014776">
    <property type="entry name" value="4pyrrole_Mease_sub2"/>
</dbReference>
<proteinExistence type="inferred from homology"/>
<dbReference type="GO" id="GO:0005737">
    <property type="term" value="C:cytoplasm"/>
    <property type="evidence" value="ECO:0007669"/>
    <property type="project" value="UniProtKB-SubCell"/>
</dbReference>
<dbReference type="InterPro" id="IPR000878">
    <property type="entry name" value="4pyrrol_Mease"/>
</dbReference>
<comment type="subcellular location">
    <subcellularLocation>
        <location evidence="6">Cytoplasm</location>
    </subcellularLocation>
</comment>
<dbReference type="Proteomes" id="UP000177039">
    <property type="component" value="Unassembled WGS sequence"/>
</dbReference>